<dbReference type="GO" id="GO:0016787">
    <property type="term" value="F:hydrolase activity"/>
    <property type="evidence" value="ECO:0007669"/>
    <property type="project" value="UniProtKB-KW"/>
</dbReference>
<dbReference type="GO" id="GO:0015074">
    <property type="term" value="P:DNA integration"/>
    <property type="evidence" value="ECO:0007669"/>
    <property type="project" value="UniProtKB-KW"/>
</dbReference>
<keyword evidence="17" id="KW-1185">Reference proteome</keyword>
<keyword evidence="5" id="KW-0255">Endonuclease</keyword>
<evidence type="ECO:0000313" key="16">
    <source>
        <dbReference type="EMBL" id="MBW0535964.1"/>
    </source>
</evidence>
<evidence type="ECO:0000256" key="8">
    <source>
        <dbReference type="ARBA" id="ARBA00022884"/>
    </source>
</evidence>
<dbReference type="InterPro" id="IPR012337">
    <property type="entry name" value="RNaseH-like_sf"/>
</dbReference>
<accession>A0A9Q3FB12</accession>
<evidence type="ECO:0000256" key="7">
    <source>
        <dbReference type="ARBA" id="ARBA00022842"/>
    </source>
</evidence>
<evidence type="ECO:0000256" key="1">
    <source>
        <dbReference type="ARBA" id="ARBA00022578"/>
    </source>
</evidence>
<keyword evidence="8" id="KW-0694">RNA-binding</keyword>
<keyword evidence="3" id="KW-0540">Nuclease</keyword>
<evidence type="ECO:0000313" key="17">
    <source>
        <dbReference type="Proteomes" id="UP000765509"/>
    </source>
</evidence>
<evidence type="ECO:0000256" key="12">
    <source>
        <dbReference type="ARBA" id="ARBA00023172"/>
    </source>
</evidence>
<name>A0A9Q3FB12_9BASI</name>
<dbReference type="PANTHER" id="PTHR42648">
    <property type="entry name" value="TRANSPOSASE, PUTATIVE-RELATED"/>
    <property type="match status" value="1"/>
</dbReference>
<gene>
    <name evidence="16" type="ORF">O181_075679</name>
</gene>
<dbReference type="GO" id="GO:0005634">
    <property type="term" value="C:nucleus"/>
    <property type="evidence" value="ECO:0007669"/>
    <property type="project" value="UniProtKB-ARBA"/>
</dbReference>
<organism evidence="16 17">
    <name type="scientific">Austropuccinia psidii MF-1</name>
    <dbReference type="NCBI Taxonomy" id="1389203"/>
    <lineage>
        <taxon>Eukaryota</taxon>
        <taxon>Fungi</taxon>
        <taxon>Dikarya</taxon>
        <taxon>Basidiomycota</taxon>
        <taxon>Pucciniomycotina</taxon>
        <taxon>Pucciniomycetes</taxon>
        <taxon>Pucciniales</taxon>
        <taxon>Sphaerophragmiaceae</taxon>
        <taxon>Austropuccinia</taxon>
    </lineage>
</organism>
<evidence type="ECO:0000256" key="10">
    <source>
        <dbReference type="ARBA" id="ARBA00022918"/>
    </source>
</evidence>
<dbReference type="GO" id="GO:0032196">
    <property type="term" value="P:transposition"/>
    <property type="evidence" value="ECO:0007669"/>
    <property type="project" value="UniProtKB-KW"/>
</dbReference>
<keyword evidence="11" id="KW-0239">DNA-directed DNA polymerase</keyword>
<reference evidence="16" key="1">
    <citation type="submission" date="2021-03" db="EMBL/GenBank/DDBJ databases">
        <title>Draft genome sequence of rust myrtle Austropuccinia psidii MF-1, a brazilian biotype.</title>
        <authorList>
            <person name="Quecine M.C."/>
            <person name="Pachon D.M.R."/>
            <person name="Bonatelli M.L."/>
            <person name="Correr F.H."/>
            <person name="Franceschini L.M."/>
            <person name="Leite T.F."/>
            <person name="Margarido G.R.A."/>
            <person name="Almeida C.A."/>
            <person name="Ferrarezi J.A."/>
            <person name="Labate C.A."/>
        </authorList>
    </citation>
    <scope>NUCLEOTIDE SEQUENCE</scope>
    <source>
        <strain evidence="16">MF-1</strain>
    </source>
</reference>
<keyword evidence="10" id="KW-0695">RNA-directed DNA polymerase</keyword>
<evidence type="ECO:0000256" key="9">
    <source>
        <dbReference type="ARBA" id="ARBA00022908"/>
    </source>
</evidence>
<dbReference type="SUPFAM" id="SSF53098">
    <property type="entry name" value="Ribonuclease H-like"/>
    <property type="match status" value="1"/>
</dbReference>
<comment type="caution">
    <text evidence="16">The sequence shown here is derived from an EMBL/GenBank/DDBJ whole genome shotgun (WGS) entry which is preliminary data.</text>
</comment>
<comment type="catalytic activity">
    <reaction evidence="14">
        <text>DNA(n) + a 2'-deoxyribonucleoside 5'-triphosphate = DNA(n+1) + diphosphate</text>
        <dbReference type="Rhea" id="RHEA:22508"/>
        <dbReference type="Rhea" id="RHEA-COMP:17339"/>
        <dbReference type="Rhea" id="RHEA-COMP:17340"/>
        <dbReference type="ChEBI" id="CHEBI:33019"/>
        <dbReference type="ChEBI" id="CHEBI:61560"/>
        <dbReference type="ChEBI" id="CHEBI:173112"/>
        <dbReference type="EC" id="2.7.7.7"/>
    </reaction>
</comment>
<dbReference type="AlphaFoldDB" id="A0A9Q3FB12"/>
<keyword evidence="1" id="KW-0815">Transposition</keyword>
<keyword evidence="6" id="KW-0378">Hydrolase</keyword>
<proteinExistence type="predicted"/>
<evidence type="ECO:0000256" key="5">
    <source>
        <dbReference type="ARBA" id="ARBA00022759"/>
    </source>
</evidence>
<dbReference type="InterPro" id="IPR039537">
    <property type="entry name" value="Retrotran_Ty1/copia-like"/>
</dbReference>
<dbReference type="GO" id="GO:0003723">
    <property type="term" value="F:RNA binding"/>
    <property type="evidence" value="ECO:0007669"/>
    <property type="project" value="UniProtKB-KW"/>
</dbReference>
<evidence type="ECO:0000256" key="3">
    <source>
        <dbReference type="ARBA" id="ARBA00022722"/>
    </source>
</evidence>
<protein>
    <recommendedName>
        <fullName evidence="15">Integrase catalytic domain-containing protein</fullName>
    </recommendedName>
</protein>
<dbReference type="GO" id="GO:0003964">
    <property type="term" value="F:RNA-directed DNA polymerase activity"/>
    <property type="evidence" value="ECO:0007669"/>
    <property type="project" value="UniProtKB-KW"/>
</dbReference>
<dbReference type="Proteomes" id="UP000765509">
    <property type="component" value="Unassembled WGS sequence"/>
</dbReference>
<keyword evidence="4" id="KW-0479">Metal-binding</keyword>
<sequence>MVFPIVTKAEGPNVLQWWIEFWTVQVRCAPRALWTDKEREFTSLSFSKYLANRGILFVPTLPYSPQKNGKAKCLNQTLGDMERAMTTSCQVPHKFWHLAYISAGFIHNRLPNSRCKMSPYKMLFGR</sequence>
<dbReference type="PROSITE" id="PS50994">
    <property type="entry name" value="INTEGRASE"/>
    <property type="match status" value="1"/>
</dbReference>
<evidence type="ECO:0000259" key="15">
    <source>
        <dbReference type="PROSITE" id="PS50994"/>
    </source>
</evidence>
<dbReference type="Gene3D" id="3.30.420.10">
    <property type="entry name" value="Ribonuclease H-like superfamily/Ribonuclease H"/>
    <property type="match status" value="1"/>
</dbReference>
<comment type="catalytic activity">
    <reaction evidence="13">
        <text>DNA(n) + a 2'-deoxyribonucleoside 5'-triphosphate = DNA(n+1) + diphosphate</text>
        <dbReference type="Rhea" id="RHEA:22508"/>
        <dbReference type="Rhea" id="RHEA-COMP:17339"/>
        <dbReference type="Rhea" id="RHEA-COMP:17340"/>
        <dbReference type="ChEBI" id="CHEBI:33019"/>
        <dbReference type="ChEBI" id="CHEBI:61560"/>
        <dbReference type="ChEBI" id="CHEBI:173112"/>
        <dbReference type="EC" id="2.7.7.49"/>
    </reaction>
</comment>
<evidence type="ECO:0000256" key="13">
    <source>
        <dbReference type="ARBA" id="ARBA00048173"/>
    </source>
</evidence>
<evidence type="ECO:0000256" key="14">
    <source>
        <dbReference type="ARBA" id="ARBA00049244"/>
    </source>
</evidence>
<keyword evidence="12" id="KW-0233">DNA recombination</keyword>
<keyword evidence="11" id="KW-0808">Transferase</keyword>
<dbReference type="GO" id="GO:0003887">
    <property type="term" value="F:DNA-directed DNA polymerase activity"/>
    <property type="evidence" value="ECO:0007669"/>
    <property type="project" value="UniProtKB-KW"/>
</dbReference>
<dbReference type="InterPro" id="IPR001584">
    <property type="entry name" value="Integrase_cat-core"/>
</dbReference>
<evidence type="ECO:0000256" key="11">
    <source>
        <dbReference type="ARBA" id="ARBA00022932"/>
    </source>
</evidence>
<evidence type="ECO:0000256" key="2">
    <source>
        <dbReference type="ARBA" id="ARBA00022695"/>
    </source>
</evidence>
<feature type="domain" description="Integrase catalytic" evidence="15">
    <location>
        <begin position="1"/>
        <end position="126"/>
    </location>
</feature>
<dbReference type="PANTHER" id="PTHR42648:SF11">
    <property type="entry name" value="TRANSPOSON TY4-P GAG-POL POLYPROTEIN"/>
    <property type="match status" value="1"/>
</dbReference>
<dbReference type="InterPro" id="IPR036397">
    <property type="entry name" value="RNaseH_sf"/>
</dbReference>
<dbReference type="OrthoDB" id="3257332at2759"/>
<keyword evidence="2" id="KW-0548">Nucleotidyltransferase</keyword>
<dbReference type="EMBL" id="AVOT02040727">
    <property type="protein sequence ID" value="MBW0535964.1"/>
    <property type="molecule type" value="Genomic_DNA"/>
</dbReference>
<evidence type="ECO:0000256" key="4">
    <source>
        <dbReference type="ARBA" id="ARBA00022723"/>
    </source>
</evidence>
<evidence type="ECO:0000256" key="6">
    <source>
        <dbReference type="ARBA" id="ARBA00022801"/>
    </source>
</evidence>
<dbReference type="GO" id="GO:0006310">
    <property type="term" value="P:DNA recombination"/>
    <property type="evidence" value="ECO:0007669"/>
    <property type="project" value="UniProtKB-KW"/>
</dbReference>
<keyword evidence="7" id="KW-0460">Magnesium</keyword>
<dbReference type="GO" id="GO:0004519">
    <property type="term" value="F:endonuclease activity"/>
    <property type="evidence" value="ECO:0007669"/>
    <property type="project" value="UniProtKB-KW"/>
</dbReference>
<dbReference type="GO" id="GO:0046872">
    <property type="term" value="F:metal ion binding"/>
    <property type="evidence" value="ECO:0007669"/>
    <property type="project" value="UniProtKB-KW"/>
</dbReference>
<keyword evidence="9" id="KW-0229">DNA integration</keyword>